<evidence type="ECO:0000313" key="2">
    <source>
        <dbReference type="EMBL" id="GAA4925218.1"/>
    </source>
</evidence>
<dbReference type="RefSeq" id="WP_345332560.1">
    <property type="nucleotide sequence ID" value="NZ_BAABJI010000002.1"/>
</dbReference>
<dbReference type="EMBL" id="BAABJI010000002">
    <property type="protein sequence ID" value="GAA4925218.1"/>
    <property type="molecule type" value="Genomic_DNA"/>
</dbReference>
<gene>
    <name evidence="2" type="ORF">GCM10023313_32110</name>
</gene>
<feature type="chain" id="PRO_5047044269" evidence="1">
    <location>
        <begin position="23"/>
        <end position="139"/>
    </location>
</feature>
<proteinExistence type="predicted"/>
<feature type="signal peptide" evidence="1">
    <location>
        <begin position="1"/>
        <end position="22"/>
    </location>
</feature>
<dbReference type="Proteomes" id="UP001501436">
    <property type="component" value="Unassembled WGS sequence"/>
</dbReference>
<reference evidence="3" key="1">
    <citation type="journal article" date="2019" name="Int. J. Syst. Evol. Microbiol.">
        <title>The Global Catalogue of Microorganisms (GCM) 10K type strain sequencing project: providing services to taxonomists for standard genome sequencing and annotation.</title>
        <authorList>
            <consortium name="The Broad Institute Genomics Platform"/>
            <consortium name="The Broad Institute Genome Sequencing Center for Infectious Disease"/>
            <person name="Wu L."/>
            <person name="Ma J."/>
        </authorList>
    </citation>
    <scope>NUCLEOTIDE SEQUENCE [LARGE SCALE GENOMIC DNA]</scope>
    <source>
        <strain evidence="3">JCM 18283</strain>
    </source>
</reference>
<evidence type="ECO:0000256" key="1">
    <source>
        <dbReference type="SAM" id="SignalP"/>
    </source>
</evidence>
<keyword evidence="1" id="KW-0732">Signal</keyword>
<keyword evidence="3" id="KW-1185">Reference proteome</keyword>
<evidence type="ECO:0000313" key="3">
    <source>
        <dbReference type="Proteomes" id="UP001501436"/>
    </source>
</evidence>
<organism evidence="2 3">
    <name type="scientific">Mucilaginibacter defluvii</name>
    <dbReference type="NCBI Taxonomy" id="1196019"/>
    <lineage>
        <taxon>Bacteria</taxon>
        <taxon>Pseudomonadati</taxon>
        <taxon>Bacteroidota</taxon>
        <taxon>Sphingobacteriia</taxon>
        <taxon>Sphingobacteriales</taxon>
        <taxon>Sphingobacteriaceae</taxon>
        <taxon>Mucilaginibacter</taxon>
    </lineage>
</organism>
<comment type="caution">
    <text evidence="2">The sequence shown here is derived from an EMBL/GenBank/DDBJ whole genome shotgun (WGS) entry which is preliminary data.</text>
</comment>
<name>A0ABP9G7K4_9SPHI</name>
<accession>A0ABP9G7K4</accession>
<protein>
    <submittedName>
        <fullName evidence="2">Uncharacterized protein</fullName>
    </submittedName>
</protein>
<sequence>MKLKVFKASILVGLLTFQWAHAQSVKDTTSHIVSPVYDGLAIIEKIHPVVIHNHESSSGNYTKRCFNRLSFLNDEIKRVCPSLMITETKMVPSGKNNFRSVTIERVDTEQLLPILVNAVQELQRIIKTNKQYSTSESPR</sequence>